<dbReference type="Gramene" id="EFJ16478">
    <property type="protein sequence ID" value="EFJ16478"/>
    <property type="gene ID" value="SELMODRAFT_116491"/>
</dbReference>
<dbReference type="Pfam" id="PF12739">
    <property type="entry name" value="TRAPPC-Trs85"/>
    <property type="match status" value="1"/>
</dbReference>
<dbReference type="Pfam" id="PF24544">
    <property type="entry name" value="Ig_TPPC8_2nd"/>
    <property type="match status" value="1"/>
</dbReference>
<reference evidence="2 3" key="1">
    <citation type="journal article" date="2011" name="Science">
        <title>The Selaginella genome identifies genetic changes associated with the evolution of vascular plants.</title>
        <authorList>
            <person name="Banks J.A."/>
            <person name="Nishiyama T."/>
            <person name="Hasebe M."/>
            <person name="Bowman J.L."/>
            <person name="Gribskov M."/>
            <person name="dePamphilis C."/>
            <person name="Albert V.A."/>
            <person name="Aono N."/>
            <person name="Aoyama T."/>
            <person name="Ambrose B.A."/>
            <person name="Ashton N.W."/>
            <person name="Axtell M.J."/>
            <person name="Barker E."/>
            <person name="Barker M.S."/>
            <person name="Bennetzen J.L."/>
            <person name="Bonawitz N.D."/>
            <person name="Chapple C."/>
            <person name="Cheng C."/>
            <person name="Correa L.G."/>
            <person name="Dacre M."/>
            <person name="DeBarry J."/>
            <person name="Dreyer I."/>
            <person name="Elias M."/>
            <person name="Engstrom E.M."/>
            <person name="Estelle M."/>
            <person name="Feng L."/>
            <person name="Finet C."/>
            <person name="Floyd S.K."/>
            <person name="Frommer W.B."/>
            <person name="Fujita T."/>
            <person name="Gramzow L."/>
            <person name="Gutensohn M."/>
            <person name="Harholt J."/>
            <person name="Hattori M."/>
            <person name="Heyl A."/>
            <person name="Hirai T."/>
            <person name="Hiwatashi Y."/>
            <person name="Ishikawa M."/>
            <person name="Iwata M."/>
            <person name="Karol K.G."/>
            <person name="Koehler B."/>
            <person name="Kolukisaoglu U."/>
            <person name="Kubo M."/>
            <person name="Kurata T."/>
            <person name="Lalonde S."/>
            <person name="Li K."/>
            <person name="Li Y."/>
            <person name="Litt A."/>
            <person name="Lyons E."/>
            <person name="Manning G."/>
            <person name="Maruyama T."/>
            <person name="Michael T.P."/>
            <person name="Mikami K."/>
            <person name="Miyazaki S."/>
            <person name="Morinaga S."/>
            <person name="Murata T."/>
            <person name="Mueller-Roeber B."/>
            <person name="Nelson D.R."/>
            <person name="Obara M."/>
            <person name="Oguri Y."/>
            <person name="Olmstead R.G."/>
            <person name="Onodera N."/>
            <person name="Petersen B.L."/>
            <person name="Pils B."/>
            <person name="Prigge M."/>
            <person name="Rensing S.A."/>
            <person name="Riano-Pachon D.M."/>
            <person name="Roberts A.W."/>
            <person name="Sato Y."/>
            <person name="Scheller H.V."/>
            <person name="Schulz B."/>
            <person name="Schulz C."/>
            <person name="Shakirov E.V."/>
            <person name="Shibagaki N."/>
            <person name="Shinohara N."/>
            <person name="Shippen D.E."/>
            <person name="Soerensen I."/>
            <person name="Sotooka R."/>
            <person name="Sugimoto N."/>
            <person name="Sugita M."/>
            <person name="Sumikawa N."/>
            <person name="Tanurdzic M."/>
            <person name="Theissen G."/>
            <person name="Ulvskov P."/>
            <person name="Wakazuki S."/>
            <person name="Weng J.K."/>
            <person name="Willats W.W."/>
            <person name="Wipf D."/>
            <person name="Wolf P.G."/>
            <person name="Yang L."/>
            <person name="Zimmer A.D."/>
            <person name="Zhu Q."/>
            <person name="Mitros T."/>
            <person name="Hellsten U."/>
            <person name="Loque D."/>
            <person name="Otillar R."/>
            <person name="Salamov A."/>
            <person name="Schmutz J."/>
            <person name="Shapiro H."/>
            <person name="Lindquist E."/>
            <person name="Lucas S."/>
            <person name="Rokhsar D."/>
            <person name="Grigoriev I.V."/>
        </authorList>
    </citation>
    <scope>NUCLEOTIDE SEQUENCE [LARGE SCALE GENOMIC DNA]</scope>
</reference>
<keyword evidence="3" id="KW-1185">Reference proteome</keyword>
<dbReference type="EMBL" id="GL377619">
    <property type="protein sequence ID" value="EFJ16478.1"/>
    <property type="molecule type" value="Genomic_DNA"/>
</dbReference>
<dbReference type="PANTHER" id="PTHR12975">
    <property type="entry name" value="TRANSPORT PROTEIN TRAPP"/>
    <property type="match status" value="1"/>
</dbReference>
<dbReference type="FunCoup" id="D8SH86">
    <property type="interactions" value="4752"/>
</dbReference>
<dbReference type="OMA" id="NECEAFD"/>
<dbReference type="InterPro" id="IPR058538">
    <property type="entry name" value="Ig_TPPC8_2nd"/>
</dbReference>
<dbReference type="InterPro" id="IPR024420">
    <property type="entry name" value="TRAPP_III_complex_Trs85"/>
</dbReference>
<dbReference type="InParanoid" id="D8SH86"/>
<dbReference type="KEGG" id="smo:SELMODRAFT_116491"/>
<dbReference type="AlphaFoldDB" id="D8SH86"/>
<proteinExistence type="predicted"/>
<gene>
    <name evidence="2" type="ORF">SELMODRAFT_116491</name>
</gene>
<dbReference type="GO" id="GO:1990072">
    <property type="term" value="C:TRAPPIII protein complex"/>
    <property type="evidence" value="ECO:0000318"/>
    <property type="project" value="GO_Central"/>
</dbReference>
<organism evidence="3">
    <name type="scientific">Selaginella moellendorffii</name>
    <name type="common">Spikemoss</name>
    <dbReference type="NCBI Taxonomy" id="88036"/>
    <lineage>
        <taxon>Eukaryota</taxon>
        <taxon>Viridiplantae</taxon>
        <taxon>Streptophyta</taxon>
        <taxon>Embryophyta</taxon>
        <taxon>Tracheophyta</taxon>
        <taxon>Lycopodiopsida</taxon>
        <taxon>Selaginellales</taxon>
        <taxon>Selaginellaceae</taxon>
        <taxon>Selaginella</taxon>
    </lineage>
</organism>
<dbReference type="STRING" id="88036.D8SH86"/>
<name>D8SH86_SELML</name>
<accession>D8SH86</accession>
<evidence type="ECO:0000259" key="1">
    <source>
        <dbReference type="Pfam" id="PF24544"/>
    </source>
</evidence>
<feature type="domain" description="TPPC8 second Ig-like" evidence="1">
    <location>
        <begin position="778"/>
        <end position="894"/>
    </location>
</feature>
<evidence type="ECO:0000313" key="2">
    <source>
        <dbReference type="EMBL" id="EFJ16478.1"/>
    </source>
</evidence>
<dbReference type="HOGENOM" id="CLU_005525_0_0_1"/>
<protein>
    <recommendedName>
        <fullName evidence="1">TPPC8 second Ig-like domain-containing protein</fullName>
    </recommendedName>
</protein>
<dbReference type="eggNOG" id="KOG1938">
    <property type="taxonomic scope" value="Eukaryota"/>
</dbReference>
<sequence length="918" mass="104269">MVLASPRAEAACRKNNLGFVDLLRPFCFLDRVNVPVRTASETPYRLQEFRLRLFYASEIRATPIELAEQQLLDVVNEAALDEIQGDDLRAQSSIESSESTLSWFQKYSTAFARTLAFSEHEAFDHPVACLLVVSSNDENPLDVFASLSDVTNLPSLLKDGAMDPRILRHYVVLHDNQDGPSDRANEMLQNFAGTLDVNDCSLIRINSSPLDNGSPVEDIWNMQISDNLKTGCCLQINDVDEIQRFVIDLCQKHIIPYMEQKVRYLNQQVAATRRGLKNQLKNLWWRKKDSEYPDTPSGNVYTYNSVESQIRVLADYSFMLQDYDLAVSNYRLLSSDYKADRALKRYAGVMEMLGICLCLLDQSRKEADNSLETAYITYQTCGPPSIRYATRTALWWAEVHKTRAQYSEAASVLFRAGTEDATLRAGVLLEQSAYCFLRCVPPMLRKYGFHLVLAGIRYHMSSQRKHALRAYSRASAVYDGQGWNFIGDHVNVYLGRISLLLGKVDAAVQHFMNIMACSHQSAPTQAQFLKEFLNAVQNLETKDEVLRVRLPAISSDDVYVRFEDHRTYASAMAASVPEAEWALLEEELVPPSSGAPITTWLDAGKSNKKIQDFNVCVSGEDVCVFLKVSNPLQISIEVFLMELICDVTYRLCRTRRDDELKTVCCRFPLNFSSRCALCSENSSLILSNESFSLKGGEEVEVCLKTKPIEEGLLQVVGVKWGLCGIVQCRYDFPVQGKSKSSKPRKSKIDVPFHKRLKFNHMPRLEISMHELPPKINRGEVRRVVLEIQNPSQASIKNIKLKTSHPAFLMFGEQGDLDLEFPNCLEMRNDGQPKDIQCEHGSSIFHFPEKTFLEGVSTFLWPLWLHASHDGKVSFKTVLYFEPCEDTTSLKYRTLRMVHSVQVKLTSCYLDFFCLPLCF</sequence>
<dbReference type="Proteomes" id="UP000001514">
    <property type="component" value="Unassembled WGS sequence"/>
</dbReference>
<evidence type="ECO:0000313" key="3">
    <source>
        <dbReference type="Proteomes" id="UP000001514"/>
    </source>
</evidence>
<dbReference type="PANTHER" id="PTHR12975:SF6">
    <property type="entry name" value="TRAFFICKING PROTEIN PARTICLE COMPLEX SUBUNIT 8"/>
    <property type="match status" value="1"/>
</dbReference>